<evidence type="ECO:0000256" key="2">
    <source>
        <dbReference type="RuleBase" id="RU362039"/>
    </source>
</evidence>
<dbReference type="InterPro" id="IPR000979">
    <property type="entry name" value="Phosphodiesterase_MJ0936/Vps29"/>
</dbReference>
<feature type="domain" description="Calcineurin-like phosphoesterase" evidence="3">
    <location>
        <begin position="1"/>
        <end position="198"/>
    </location>
</feature>
<reference evidence="5" key="1">
    <citation type="submission" date="2015-07" db="EMBL/GenBank/DDBJ databases">
        <title>Complete Genome of Thermincola ferriacetica strain Z-0001T.</title>
        <authorList>
            <person name="Lusk B."/>
            <person name="Badalamenti J.P."/>
            <person name="Parameswaran P."/>
            <person name="Bond D.R."/>
            <person name="Torres C.I."/>
        </authorList>
    </citation>
    <scope>NUCLEOTIDE SEQUENCE [LARGE SCALE GENOMIC DNA]</scope>
    <source>
        <strain evidence="5">Z-0001</strain>
    </source>
</reference>
<evidence type="ECO:0000313" key="5">
    <source>
        <dbReference type="Proteomes" id="UP000037175"/>
    </source>
</evidence>
<dbReference type="GO" id="GO:0016791">
    <property type="term" value="F:phosphatase activity"/>
    <property type="evidence" value="ECO:0007669"/>
    <property type="project" value="TreeGrafter"/>
</dbReference>
<dbReference type="InterPro" id="IPR011152">
    <property type="entry name" value="Pesterase_MJ0912"/>
</dbReference>
<organism evidence="4 5">
    <name type="scientific">Thermincola ferriacetica</name>
    <dbReference type="NCBI Taxonomy" id="281456"/>
    <lineage>
        <taxon>Bacteria</taxon>
        <taxon>Bacillati</taxon>
        <taxon>Bacillota</taxon>
        <taxon>Clostridia</taxon>
        <taxon>Eubacteriales</taxon>
        <taxon>Thermincolaceae</taxon>
        <taxon>Thermincola</taxon>
    </lineage>
</organism>
<comment type="caution">
    <text evidence="4">The sequence shown here is derived from an EMBL/GenBank/DDBJ whole genome shotgun (WGS) entry which is preliminary data.</text>
</comment>
<dbReference type="PIRSF" id="PIRSF000883">
    <property type="entry name" value="Pesterase_MJ0912"/>
    <property type="match status" value="1"/>
</dbReference>
<proteinExistence type="inferred from homology"/>
<dbReference type="InterPro" id="IPR029052">
    <property type="entry name" value="Metallo-depent_PP-like"/>
</dbReference>
<dbReference type="PANTHER" id="PTHR42850">
    <property type="entry name" value="METALLOPHOSPHOESTERASE"/>
    <property type="match status" value="1"/>
</dbReference>
<dbReference type="NCBIfam" id="TIGR00040">
    <property type="entry name" value="yfcE"/>
    <property type="match status" value="1"/>
</dbReference>
<dbReference type="PANTHER" id="PTHR42850:SF2">
    <property type="entry name" value="BLL5683 PROTEIN"/>
    <property type="match status" value="1"/>
</dbReference>
<dbReference type="Proteomes" id="UP000037175">
    <property type="component" value="Unassembled WGS sequence"/>
</dbReference>
<comment type="similarity">
    <text evidence="1 2">Belongs to the metallophosphoesterase superfamily. YfcE family.</text>
</comment>
<evidence type="ECO:0000259" key="3">
    <source>
        <dbReference type="Pfam" id="PF12850"/>
    </source>
</evidence>
<dbReference type="AlphaFoldDB" id="A0A0L6W251"/>
<sequence length="238" mass="26628">MRVAVISDIHANLEALRAVLADIVRQKVDKIYCTGDLVGYGPFPNEVIDLIREKRISTVMGNYDDAVGFMRFICGCDYKDEKAQALGEKSIMWTKEHTTEENKEFLRNLPAEISFTAGERRVLLVHGSPHRLNEYIYEDTPADYLQELMEKADTDVLVCGHTHKPFHLTIQGKHIINAGSVGKPKHGDPKAAYVIISFAEDVAVEIRKVAYDFEATARAIEQSGLPPEFAGLIRRGIA</sequence>
<dbReference type="Gene3D" id="3.60.21.10">
    <property type="match status" value="1"/>
</dbReference>
<gene>
    <name evidence="4" type="ORF">Tfer_2264</name>
</gene>
<evidence type="ECO:0000256" key="1">
    <source>
        <dbReference type="ARBA" id="ARBA00008950"/>
    </source>
</evidence>
<dbReference type="RefSeq" id="WP_052218416.1">
    <property type="nucleotide sequence ID" value="NZ_LGTE01000016.1"/>
</dbReference>
<dbReference type="GO" id="GO:0046872">
    <property type="term" value="F:metal ion binding"/>
    <property type="evidence" value="ECO:0007669"/>
    <property type="project" value="UniProtKB-KW"/>
</dbReference>
<dbReference type="EC" id="3.1.4.-" evidence="2"/>
<protein>
    <recommendedName>
        <fullName evidence="2">Phosphoesterase</fullName>
        <ecNumber evidence="2">3.1.4.-</ecNumber>
    </recommendedName>
</protein>
<keyword evidence="2" id="KW-0479">Metal-binding</keyword>
<dbReference type="PATRIC" id="fig|281456.6.peg.2394"/>
<name>A0A0L6W251_9FIRM</name>
<dbReference type="InterPro" id="IPR050126">
    <property type="entry name" value="Ap4A_hydrolase"/>
</dbReference>
<dbReference type="EMBL" id="LGTE01000016">
    <property type="protein sequence ID" value="KNZ69159.1"/>
    <property type="molecule type" value="Genomic_DNA"/>
</dbReference>
<dbReference type="SUPFAM" id="SSF56300">
    <property type="entry name" value="Metallo-dependent phosphatases"/>
    <property type="match status" value="1"/>
</dbReference>
<dbReference type="Pfam" id="PF12850">
    <property type="entry name" value="Metallophos_2"/>
    <property type="match status" value="1"/>
</dbReference>
<keyword evidence="5" id="KW-1185">Reference proteome</keyword>
<dbReference type="GO" id="GO:0005737">
    <property type="term" value="C:cytoplasm"/>
    <property type="evidence" value="ECO:0007669"/>
    <property type="project" value="TreeGrafter"/>
</dbReference>
<evidence type="ECO:0000313" key="4">
    <source>
        <dbReference type="EMBL" id="KNZ69159.1"/>
    </source>
</evidence>
<dbReference type="InterPro" id="IPR024654">
    <property type="entry name" value="Calcineurin-like_PHP_lpxH"/>
</dbReference>
<comment type="cofactor">
    <cofactor evidence="2">
        <name>a divalent metal cation</name>
        <dbReference type="ChEBI" id="CHEBI:60240"/>
    </cofactor>
</comment>
<accession>A0A0L6W251</accession>